<protein>
    <recommendedName>
        <fullName evidence="3">F-box domain-containing protein</fullName>
    </recommendedName>
</protein>
<comment type="caution">
    <text evidence="1">The sequence shown here is derived from an EMBL/GenBank/DDBJ whole genome shotgun (WGS) entry which is preliminary data.</text>
</comment>
<sequence length="220" mass="25612">MDFTSADIEPYSQFAPLGPFVGYQTSTVSSGFRLPMELWIKIVLKLLRDPKLSPSRIAAARAVVACVCKDWHVRVYAVPEFWTHITIYKNVTLARLDFVLAQCLNADLHIRLHLRDLKRVLGQPPNVWTTAMLVDTIFDRIGRTSSRWASFELCTENPLLSYIYMPGYFNYASPDIYDVPFQLHPWFLDDTPYIRNLRLFCSTIDWRVATAFSIRKHLFW</sequence>
<evidence type="ECO:0008006" key="3">
    <source>
        <dbReference type="Google" id="ProtNLM"/>
    </source>
</evidence>
<keyword evidence="2" id="KW-1185">Reference proteome</keyword>
<proteinExistence type="predicted"/>
<organism evidence="1 2">
    <name type="scientific">Mycena metata</name>
    <dbReference type="NCBI Taxonomy" id="1033252"/>
    <lineage>
        <taxon>Eukaryota</taxon>
        <taxon>Fungi</taxon>
        <taxon>Dikarya</taxon>
        <taxon>Basidiomycota</taxon>
        <taxon>Agaricomycotina</taxon>
        <taxon>Agaricomycetes</taxon>
        <taxon>Agaricomycetidae</taxon>
        <taxon>Agaricales</taxon>
        <taxon>Marasmiineae</taxon>
        <taxon>Mycenaceae</taxon>
        <taxon>Mycena</taxon>
    </lineage>
</organism>
<dbReference type="EMBL" id="JARKIB010000070">
    <property type="protein sequence ID" value="KAJ7749109.1"/>
    <property type="molecule type" value="Genomic_DNA"/>
</dbReference>
<evidence type="ECO:0000313" key="1">
    <source>
        <dbReference type="EMBL" id="KAJ7749109.1"/>
    </source>
</evidence>
<evidence type="ECO:0000313" key="2">
    <source>
        <dbReference type="Proteomes" id="UP001215598"/>
    </source>
</evidence>
<reference evidence="1" key="1">
    <citation type="submission" date="2023-03" db="EMBL/GenBank/DDBJ databases">
        <title>Massive genome expansion in bonnet fungi (Mycena s.s.) driven by repeated elements and novel gene families across ecological guilds.</title>
        <authorList>
            <consortium name="Lawrence Berkeley National Laboratory"/>
            <person name="Harder C.B."/>
            <person name="Miyauchi S."/>
            <person name="Viragh M."/>
            <person name="Kuo A."/>
            <person name="Thoen E."/>
            <person name="Andreopoulos B."/>
            <person name="Lu D."/>
            <person name="Skrede I."/>
            <person name="Drula E."/>
            <person name="Henrissat B."/>
            <person name="Morin E."/>
            <person name="Kohler A."/>
            <person name="Barry K."/>
            <person name="LaButti K."/>
            <person name="Morin E."/>
            <person name="Salamov A."/>
            <person name="Lipzen A."/>
            <person name="Mereny Z."/>
            <person name="Hegedus B."/>
            <person name="Baldrian P."/>
            <person name="Stursova M."/>
            <person name="Weitz H."/>
            <person name="Taylor A."/>
            <person name="Grigoriev I.V."/>
            <person name="Nagy L.G."/>
            <person name="Martin F."/>
            <person name="Kauserud H."/>
        </authorList>
    </citation>
    <scope>NUCLEOTIDE SEQUENCE</scope>
    <source>
        <strain evidence="1">CBHHK182m</strain>
    </source>
</reference>
<dbReference type="AlphaFoldDB" id="A0AAD7IRP9"/>
<accession>A0AAD7IRP9</accession>
<name>A0AAD7IRP9_9AGAR</name>
<dbReference type="Proteomes" id="UP001215598">
    <property type="component" value="Unassembled WGS sequence"/>
</dbReference>
<gene>
    <name evidence="1" type="ORF">B0H16DRAFT_1888204</name>
</gene>